<feature type="domain" description="HTH OST-type" evidence="13">
    <location>
        <begin position="959"/>
        <end position="1033"/>
    </location>
</feature>
<dbReference type="PROSITE" id="PS50102">
    <property type="entry name" value="RRM"/>
    <property type="match status" value="1"/>
</dbReference>
<dbReference type="SUPFAM" id="SSF54928">
    <property type="entry name" value="RNA-binding domain, RBD"/>
    <property type="match status" value="2"/>
</dbReference>
<dbReference type="GO" id="GO:0010468">
    <property type="term" value="P:regulation of gene expression"/>
    <property type="evidence" value="ECO:0007669"/>
    <property type="project" value="InterPro"/>
</dbReference>
<dbReference type="InterPro" id="IPR012677">
    <property type="entry name" value="Nucleotide-bd_a/b_plait_sf"/>
</dbReference>
<comment type="caution">
    <text evidence="14">The sequence shown here is derived from an EMBL/GenBank/DDBJ whole genome shotgun (WGS) entry which is preliminary data.</text>
</comment>
<dbReference type="PROSITE" id="PS51644">
    <property type="entry name" value="HTH_OST"/>
    <property type="match status" value="5"/>
</dbReference>
<evidence type="ECO:0000259" key="12">
    <source>
        <dbReference type="PROSITE" id="PS50102"/>
    </source>
</evidence>
<evidence type="ECO:0000256" key="9">
    <source>
        <dbReference type="ARBA" id="ARBA00030116"/>
    </source>
</evidence>
<feature type="domain" description="RRM" evidence="12">
    <location>
        <begin position="241"/>
        <end position="314"/>
    </location>
</feature>
<evidence type="ECO:0000313" key="14">
    <source>
        <dbReference type="EMBL" id="CAH1794384.1"/>
    </source>
</evidence>
<dbReference type="Pfam" id="PF01936">
    <property type="entry name" value="NYN"/>
    <property type="match status" value="1"/>
</dbReference>
<dbReference type="InterPro" id="IPR034189">
    <property type="entry name" value="MARF1_RRM1"/>
</dbReference>
<dbReference type="Gene3D" id="3.30.420.610">
    <property type="entry name" value="LOTUS domain-like"/>
    <property type="match status" value="5"/>
</dbReference>
<feature type="domain" description="HTH OST-type" evidence="13">
    <location>
        <begin position="1336"/>
        <end position="1409"/>
    </location>
</feature>
<dbReference type="PANTHER" id="PTHR14379:SF3">
    <property type="entry name" value="MEIOSIS REGULATOR AND MRNA STABILITY FACTOR 1"/>
    <property type="match status" value="1"/>
</dbReference>
<evidence type="ECO:0000256" key="1">
    <source>
        <dbReference type="ARBA" id="ARBA00004275"/>
    </source>
</evidence>
<dbReference type="Proteomes" id="UP000749559">
    <property type="component" value="Unassembled WGS sequence"/>
</dbReference>
<accession>A0A8S4PKR5</accession>
<keyword evidence="4" id="KW-0221">Differentiation</keyword>
<evidence type="ECO:0000256" key="10">
    <source>
        <dbReference type="PROSITE-ProRule" id="PRU00176"/>
    </source>
</evidence>
<feature type="domain" description="HTH OST-type" evidence="13">
    <location>
        <begin position="1195"/>
        <end position="1269"/>
    </location>
</feature>
<dbReference type="InterPro" id="IPR025605">
    <property type="entry name" value="OST-HTH/LOTUS_dom"/>
</dbReference>
<keyword evidence="6" id="KW-0896">Oogenesis</keyword>
<feature type="region of interest" description="Disordered" evidence="11">
    <location>
        <begin position="356"/>
        <end position="392"/>
    </location>
</feature>
<dbReference type="Pfam" id="PF11608">
    <property type="entry name" value="RRM_MARF1"/>
    <property type="match status" value="1"/>
</dbReference>
<comment type="subcellular location">
    <subcellularLocation>
        <location evidence="1">Peroxisome</location>
    </subcellularLocation>
</comment>
<evidence type="ECO:0000256" key="3">
    <source>
        <dbReference type="ARBA" id="ARBA00022737"/>
    </source>
</evidence>
<evidence type="ECO:0000256" key="6">
    <source>
        <dbReference type="ARBA" id="ARBA00022943"/>
    </source>
</evidence>
<gene>
    <name evidence="14" type="ORF">OFUS_LOCUS19087</name>
</gene>
<dbReference type="OrthoDB" id="549353at2759"/>
<keyword evidence="5 10" id="KW-0694">RNA-binding</keyword>
<dbReference type="FunFam" id="3.30.420.610:FF:000001">
    <property type="entry name" value="Meiosis regulator and mRNA stability factor 1"/>
    <property type="match status" value="1"/>
</dbReference>
<dbReference type="GO" id="GO:0003723">
    <property type="term" value="F:RNA binding"/>
    <property type="evidence" value="ECO:0007669"/>
    <property type="project" value="UniProtKB-UniRule"/>
</dbReference>
<feature type="compositionally biased region" description="Polar residues" evidence="11">
    <location>
        <begin position="361"/>
        <end position="392"/>
    </location>
</feature>
<protein>
    <recommendedName>
        <fullName evidence="2">Meiosis regulator and mRNA stability factor 1</fullName>
    </recommendedName>
    <alternativeName>
        <fullName evidence="9">Limkain-b1</fullName>
    </alternativeName>
</protein>
<dbReference type="InterPro" id="IPR035979">
    <property type="entry name" value="RBD_domain_sf"/>
</dbReference>
<dbReference type="EMBL" id="CAIIXF020000009">
    <property type="protein sequence ID" value="CAH1794384.1"/>
    <property type="molecule type" value="Genomic_DNA"/>
</dbReference>
<dbReference type="Gene3D" id="3.30.70.330">
    <property type="match status" value="2"/>
</dbReference>
<evidence type="ECO:0000256" key="11">
    <source>
        <dbReference type="SAM" id="MobiDB-lite"/>
    </source>
</evidence>
<dbReference type="InterPro" id="IPR021139">
    <property type="entry name" value="NYN"/>
</dbReference>
<dbReference type="Pfam" id="PF19687">
    <property type="entry name" value="MARF1_LOTUS"/>
    <property type="match status" value="1"/>
</dbReference>
<organism evidence="14 15">
    <name type="scientific">Owenia fusiformis</name>
    <name type="common">Polychaete worm</name>
    <dbReference type="NCBI Taxonomy" id="6347"/>
    <lineage>
        <taxon>Eukaryota</taxon>
        <taxon>Metazoa</taxon>
        <taxon>Spiralia</taxon>
        <taxon>Lophotrochozoa</taxon>
        <taxon>Annelida</taxon>
        <taxon>Polychaeta</taxon>
        <taxon>Sedentaria</taxon>
        <taxon>Canalipalpata</taxon>
        <taxon>Sabellida</taxon>
        <taxon>Oweniida</taxon>
        <taxon>Oweniidae</taxon>
        <taxon>Owenia</taxon>
    </lineage>
</organism>
<reference evidence="14" key="1">
    <citation type="submission" date="2022-03" db="EMBL/GenBank/DDBJ databases">
        <authorList>
            <person name="Martin C."/>
        </authorList>
    </citation>
    <scope>NUCLEOTIDE SEQUENCE</scope>
</reference>
<sequence length="1625" mass="182575">MKKQSITGKDCECVGKEYVCVGCSLTYEEEERRKDEKEEGSEIYFILPIYPYFNMSEVKHNLSHNSPGTDTPQDDPKPIGVFWDIENCTVPRGKSALKVVQRIRDYFFIGHREVEFMCVCDTSKESRDILQELNDAQVTVVHINATSKNAADDKLRQSLRRFSSSFPPPATVVLISGDVNFASELSDLRHRHNFDIVLLHRPLTRKALLATAHHCVEFDQFLADLPPRTPTKFLANPVQISELLVTSLPQNEHYSRIRRRLNILSDNCGGKVINVGKKSALIKFASHEDACRARKRMSGEDVYGEKIKVDFPKGHNKPPGLPVSGPVNDVKTEHIECATPKTPELVRKPRAILAKAASPYQGYQQKSTSPLSFRSSPRHYNSSPRQRVGSPASNQHIHYYNRTSPNMYNRMSQGHRSYPEQRCYTDAFSYSTKSTARPYNTGYGSAASNNTLNTDAEIENLKGVVNKFTKESKSSKNLVSLQQQIYQEDQYKNAELAASHNPDAYTVANQKPDPNAVTNQNLDAIALANQNQDAHELANINMGASAIYPPKHVKFSYEKTGWSPGYKTPQYQPSPYQHPHVHRGGFRKSPGATRPRSATGYRYSPQPQYQPNGCYMNPAGEVVDYNGYQRSNSCEALFQPIRANSPMSSSRASSESPQVVLEEGMVDLMVSNLDYNISAREWKKILYTTFQQQVQVLNIVIQPQPDNTNIAVVQVPSLDEARFTISQFHRKKIGYKRIHVSLMTTDVTTSTANIRNEVYALLSDVRDNTLPLFKFIELFEKRYHQTISVSELYKMRDLVEIKDESGAGRMVCLALGVLLPNRNSGSPADMEVQEIMESPVCKVHCIEGTDSYMASMESASLPNVMLSLKGFAPQVHTLLLSHDGNMPLMSFPVCYEAEFGVSIQEKSMGAPLEHLIASIPGIQISLSKCGIKKVQWAENKPPQTIEFGRFCSTPLMTQQLMQLSREVVDLLKNSPNCRMPFSKFIPSYHHHFGRQCRVADYGYTKLLELFEAIPHVIQIMGSGNRRIVTLTNKAQVKRFTSDILRILKSQASKQITFSELPLIYNKVIGKDFDITDYGMCYLEDMLTQLPDTTIMVSGSGHNLEIALPRRDQTPDEIERTQQFGLEVVDLLRHSPQCRMQFNKFIPAYHHHFGRQCRVSDYGFTKLLELFEAIPEVLQMIDEDDDKMLCLTEDELIKVLVGQVSKLLQSCPNRRIPVCEFMAAFMKFFGHSICLADYGVTNIISLLEKIDSITNIEEVDGVTMLVLIDHSHLQRLAQHVLQLLFDQPGGAMRVPELCIRYQEACGTMCDIREIDAQLCNIVEVVGSYETGSVKLCPIQMFARDVWTLLRAQNGRLLLQHFEAIYADHYGSSLIPATYGYPSLLALLQAIPHVVSIRGKGYRRTVMLNQDFLGKLGEVFLLGKLSQSSSERNSPVDTKKPSSKSSSPDSGITELHEDDKELIKINDTTRVRSPLELLCAGSLPSNIPSPDLQPTAVRPDLIRFEPQLTDVEILMAGLTVEEKSGQKTPLVKTPVSEMLDFAAKLLPGPNQEVLSTDNNAPTNNKKAPYTSTTSKYEIHDDLQMIMAKAEPTISSGSGSDESFSKGSPRKRRIAARFNVPIEPPRNS</sequence>
<proteinExistence type="predicted"/>
<dbReference type="GO" id="GO:1905762">
    <property type="term" value="F:CCR4-NOT complex binding"/>
    <property type="evidence" value="ECO:0007669"/>
    <property type="project" value="TreeGrafter"/>
</dbReference>
<dbReference type="CDD" id="cd10910">
    <property type="entry name" value="PIN_limkain_b1_N_like"/>
    <property type="match status" value="1"/>
</dbReference>
<dbReference type="PANTHER" id="PTHR14379">
    <property type="entry name" value="LIMKAIN B LKAP"/>
    <property type="match status" value="1"/>
</dbReference>
<keyword evidence="7" id="KW-0576">Peroxisome</keyword>
<evidence type="ECO:0000256" key="4">
    <source>
        <dbReference type="ARBA" id="ARBA00022782"/>
    </source>
</evidence>
<keyword evidence="15" id="KW-1185">Reference proteome</keyword>
<feature type="compositionally biased region" description="Low complexity" evidence="11">
    <location>
        <begin position="1592"/>
        <end position="1604"/>
    </location>
</feature>
<dbReference type="GO" id="GO:0005777">
    <property type="term" value="C:peroxisome"/>
    <property type="evidence" value="ECO:0007669"/>
    <property type="project" value="UniProtKB-SubCell"/>
</dbReference>
<dbReference type="GO" id="GO:0004540">
    <property type="term" value="F:RNA nuclease activity"/>
    <property type="evidence" value="ECO:0007669"/>
    <property type="project" value="InterPro"/>
</dbReference>
<evidence type="ECO:0000256" key="7">
    <source>
        <dbReference type="ARBA" id="ARBA00023140"/>
    </source>
</evidence>
<dbReference type="InterPro" id="IPR045602">
    <property type="entry name" value="MARF1_LOTUS"/>
</dbReference>
<feature type="region of interest" description="Disordered" evidence="11">
    <location>
        <begin position="574"/>
        <end position="606"/>
    </location>
</feature>
<name>A0A8S4PKR5_OWEFU</name>
<keyword evidence="8" id="KW-0469">Meiosis</keyword>
<feature type="region of interest" description="Disordered" evidence="11">
    <location>
        <begin position="1427"/>
        <end position="1457"/>
    </location>
</feature>
<feature type="region of interest" description="Disordered" evidence="11">
    <location>
        <begin position="1585"/>
        <end position="1625"/>
    </location>
</feature>
<evidence type="ECO:0000256" key="2">
    <source>
        <dbReference type="ARBA" id="ARBA00022152"/>
    </source>
</evidence>
<dbReference type="GO" id="GO:0051321">
    <property type="term" value="P:meiotic cell cycle"/>
    <property type="evidence" value="ECO:0007669"/>
    <property type="project" value="UniProtKB-KW"/>
</dbReference>
<dbReference type="InterPro" id="IPR000504">
    <property type="entry name" value="RRM_dom"/>
</dbReference>
<dbReference type="InterPro" id="IPR041966">
    <property type="entry name" value="LOTUS-like"/>
</dbReference>
<evidence type="ECO:0000256" key="8">
    <source>
        <dbReference type="ARBA" id="ARBA00023254"/>
    </source>
</evidence>
<evidence type="ECO:0000313" key="15">
    <source>
        <dbReference type="Proteomes" id="UP000749559"/>
    </source>
</evidence>
<dbReference type="CDD" id="cd09979">
    <property type="entry name" value="LOTUS_3_Limkain_b1"/>
    <property type="match status" value="1"/>
</dbReference>
<keyword evidence="3" id="KW-0677">Repeat</keyword>
<feature type="domain" description="HTH OST-type" evidence="13">
    <location>
        <begin position="1035"/>
        <end position="1109"/>
    </location>
</feature>
<evidence type="ECO:0000259" key="13">
    <source>
        <dbReference type="PROSITE" id="PS51644"/>
    </source>
</evidence>
<dbReference type="GO" id="GO:0048477">
    <property type="term" value="P:oogenesis"/>
    <property type="evidence" value="ECO:0007669"/>
    <property type="project" value="UniProtKB-KW"/>
</dbReference>
<dbReference type="Pfam" id="PF12872">
    <property type="entry name" value="OST-HTH"/>
    <property type="match status" value="5"/>
</dbReference>
<feature type="domain" description="HTH OST-type" evidence="13">
    <location>
        <begin position="1119"/>
        <end position="1193"/>
    </location>
</feature>
<dbReference type="InterPro" id="IPR024768">
    <property type="entry name" value="Marf1"/>
</dbReference>
<evidence type="ECO:0000256" key="5">
    <source>
        <dbReference type="ARBA" id="ARBA00022884"/>
    </source>
</evidence>